<dbReference type="InterPro" id="IPR011029">
    <property type="entry name" value="DEATH-like_dom_sf"/>
</dbReference>
<dbReference type="InterPro" id="IPR001315">
    <property type="entry name" value="CARD"/>
</dbReference>
<evidence type="ECO:0000259" key="7">
    <source>
        <dbReference type="PROSITE" id="PS50209"/>
    </source>
</evidence>
<dbReference type="PROSITE" id="PS50209">
    <property type="entry name" value="CARD"/>
    <property type="match status" value="1"/>
</dbReference>
<dbReference type="AlphaFoldDB" id="A0AAW0MRY2"/>
<evidence type="ECO:0000313" key="9">
    <source>
        <dbReference type="EMBL" id="KAK7879876.1"/>
    </source>
</evidence>
<dbReference type="SUPFAM" id="SSF47986">
    <property type="entry name" value="DEATH domain"/>
    <property type="match status" value="1"/>
</dbReference>
<dbReference type="Gene3D" id="1.10.533.10">
    <property type="entry name" value="Death Domain, Fas"/>
    <property type="match status" value="1"/>
</dbReference>
<evidence type="ECO:0000256" key="2">
    <source>
        <dbReference type="ARBA" id="ARBA00022490"/>
    </source>
</evidence>
<reference evidence="10" key="1">
    <citation type="submission" date="2024-04" db="EMBL/GenBank/DDBJ databases">
        <title>Salinicola lusitanus LLJ914,a marine bacterium isolated from the Okinawa Trough.</title>
        <authorList>
            <person name="Li J."/>
        </authorList>
    </citation>
    <scope>NUCLEOTIDE SEQUENCE [LARGE SCALE GENOMIC DNA]</scope>
</reference>
<dbReference type="PROSITE" id="PS51830">
    <property type="entry name" value="FIIND"/>
    <property type="match status" value="1"/>
</dbReference>
<evidence type="ECO:0000256" key="4">
    <source>
        <dbReference type="ARBA" id="ARBA00022859"/>
    </source>
</evidence>
<evidence type="ECO:0000313" key="10">
    <source>
        <dbReference type="Proteomes" id="UP001460270"/>
    </source>
</evidence>
<evidence type="ECO:0000256" key="1">
    <source>
        <dbReference type="ARBA" id="ARBA00004514"/>
    </source>
</evidence>
<dbReference type="GO" id="GO:0005829">
    <property type="term" value="C:cytosol"/>
    <property type="evidence" value="ECO:0007669"/>
    <property type="project" value="UniProtKB-SubCell"/>
</dbReference>
<dbReference type="GO" id="GO:0042981">
    <property type="term" value="P:regulation of apoptotic process"/>
    <property type="evidence" value="ECO:0007669"/>
    <property type="project" value="InterPro"/>
</dbReference>
<dbReference type="Proteomes" id="UP001460270">
    <property type="component" value="Unassembled WGS sequence"/>
</dbReference>
<dbReference type="PANTHER" id="PTHR46985">
    <property type="entry name" value="NACHT, LRR AND PYD DOMAINS-CONTAINING PROTEIN 1"/>
    <property type="match status" value="1"/>
</dbReference>
<evidence type="ECO:0000256" key="5">
    <source>
        <dbReference type="ARBA" id="ARBA00023198"/>
    </source>
</evidence>
<gene>
    <name evidence="9" type="ORF">WMY93_033452</name>
</gene>
<dbReference type="Pfam" id="PF13553">
    <property type="entry name" value="FIIND"/>
    <property type="match status" value="1"/>
</dbReference>
<dbReference type="PANTHER" id="PTHR46985:SF2">
    <property type="entry name" value="APOPTOSIS-ASSOCIATED SPECK-LIKE PROTEIN CONTAINING A CARD"/>
    <property type="match status" value="1"/>
</dbReference>
<feature type="domain" description="CARD" evidence="7">
    <location>
        <begin position="278"/>
        <end position="369"/>
    </location>
</feature>
<evidence type="ECO:0000259" key="8">
    <source>
        <dbReference type="PROSITE" id="PS51830"/>
    </source>
</evidence>
<dbReference type="GO" id="GO:0045087">
    <property type="term" value="P:innate immune response"/>
    <property type="evidence" value="ECO:0007669"/>
    <property type="project" value="UniProtKB-KW"/>
</dbReference>
<organism evidence="9 10">
    <name type="scientific">Mugilogobius chulae</name>
    <name type="common">yellowstripe goby</name>
    <dbReference type="NCBI Taxonomy" id="88201"/>
    <lineage>
        <taxon>Eukaryota</taxon>
        <taxon>Metazoa</taxon>
        <taxon>Chordata</taxon>
        <taxon>Craniata</taxon>
        <taxon>Vertebrata</taxon>
        <taxon>Euteleostomi</taxon>
        <taxon>Actinopterygii</taxon>
        <taxon>Neopterygii</taxon>
        <taxon>Teleostei</taxon>
        <taxon>Neoteleostei</taxon>
        <taxon>Acanthomorphata</taxon>
        <taxon>Gobiaria</taxon>
        <taxon>Gobiiformes</taxon>
        <taxon>Gobioidei</taxon>
        <taxon>Gobiidae</taxon>
        <taxon>Gobionellinae</taxon>
        <taxon>Mugilogobius</taxon>
    </lineage>
</organism>
<keyword evidence="3" id="KW-0399">Innate immunity</keyword>
<feature type="compositionally biased region" description="Basic and acidic residues" evidence="6">
    <location>
        <begin position="234"/>
        <end position="249"/>
    </location>
</feature>
<keyword evidence="2" id="KW-0963">Cytoplasm</keyword>
<dbReference type="InterPro" id="IPR025307">
    <property type="entry name" value="FIIND_dom"/>
</dbReference>
<comment type="subcellular location">
    <subcellularLocation>
        <location evidence="1">Cytoplasm</location>
        <location evidence="1">Cytosol</location>
    </subcellularLocation>
</comment>
<dbReference type="GO" id="GO:0006954">
    <property type="term" value="P:inflammatory response"/>
    <property type="evidence" value="ECO:0007669"/>
    <property type="project" value="UniProtKB-KW"/>
</dbReference>
<keyword evidence="10" id="KW-1185">Reference proteome</keyword>
<protein>
    <submittedName>
        <fullName evidence="9">Uncharacterized protein</fullName>
    </submittedName>
</protein>
<keyword evidence="4" id="KW-0391">Immunity</keyword>
<accession>A0AAW0MRY2</accession>
<dbReference type="InterPro" id="IPR051249">
    <property type="entry name" value="NLRP_Inflammasome"/>
</dbReference>
<comment type="caution">
    <text evidence="9">The sequence shown here is derived from an EMBL/GenBank/DDBJ whole genome shotgun (WGS) entry which is preliminary data.</text>
</comment>
<sequence>FRCPGSGAFRCSSTGLVFVVSKEAELQYRIIQWDEALLESSSRTPAGPLYDIECPEQALFELHLPHCEPEHVDVSESRLSVAHITDSGVTFIEPQQVTKSHVVIRVSSLSGFGLNPKTKRRKLNVLLLPINVSVDEVGHKQPNMRNVQVPANCNFTVKQKYSLECSKAFKVQPKEAEFFLNYGPNYHPTFEVRLTAENELINITIRDKDQTQVWLHEVDLSGECRGNIQTGTGRSRDRRRDRSRDTGAVTEGEKYVIAEELRQSSQTLPSSRSLLFESDETLKRWLSSVRPDFIQRVSEPVLNQVLDRLLACGVLTMAESESLRSRGRWDRAVDLIDSVVKKGAKASRLFVSFLSEEDKCLFEDLLLKTTKP</sequence>
<evidence type="ECO:0000256" key="3">
    <source>
        <dbReference type="ARBA" id="ARBA00022588"/>
    </source>
</evidence>
<proteinExistence type="predicted"/>
<feature type="region of interest" description="Disordered" evidence="6">
    <location>
        <begin position="226"/>
        <end position="249"/>
    </location>
</feature>
<dbReference type="EMBL" id="JBBPFD010000180">
    <property type="protein sequence ID" value="KAK7879876.1"/>
    <property type="molecule type" value="Genomic_DNA"/>
</dbReference>
<feature type="non-terminal residue" evidence="9">
    <location>
        <position position="1"/>
    </location>
</feature>
<dbReference type="Pfam" id="PF23679">
    <property type="entry name" value="UPA-FIIND"/>
    <property type="match status" value="1"/>
</dbReference>
<name>A0AAW0MRY2_9GOBI</name>
<keyword evidence="5" id="KW-0395">Inflammatory response</keyword>
<feature type="domain" description="FIIND" evidence="8">
    <location>
        <begin position="1"/>
        <end position="233"/>
    </location>
</feature>
<dbReference type="Pfam" id="PF00619">
    <property type="entry name" value="CARD"/>
    <property type="match status" value="1"/>
</dbReference>
<evidence type="ECO:0000256" key="6">
    <source>
        <dbReference type="SAM" id="MobiDB-lite"/>
    </source>
</evidence>
<dbReference type="SMART" id="SM00114">
    <property type="entry name" value="CARD"/>
    <property type="match status" value="1"/>
</dbReference>